<accession>T1C1W7</accession>
<feature type="non-terminal residue" evidence="1">
    <location>
        <position position="1"/>
    </location>
</feature>
<gene>
    <name evidence="1" type="ORF">B1B_02421</name>
</gene>
<dbReference type="EMBL" id="AUZY01001431">
    <property type="protein sequence ID" value="EQD74883.1"/>
    <property type="molecule type" value="Genomic_DNA"/>
</dbReference>
<reference evidence="1" key="1">
    <citation type="submission" date="2013-08" db="EMBL/GenBank/DDBJ databases">
        <authorList>
            <person name="Mendez C."/>
            <person name="Richter M."/>
            <person name="Ferrer M."/>
            <person name="Sanchez J."/>
        </authorList>
    </citation>
    <scope>NUCLEOTIDE SEQUENCE</scope>
</reference>
<proteinExistence type="predicted"/>
<name>T1C1W7_9ZZZZ</name>
<organism evidence="1">
    <name type="scientific">mine drainage metagenome</name>
    <dbReference type="NCBI Taxonomy" id="410659"/>
    <lineage>
        <taxon>unclassified sequences</taxon>
        <taxon>metagenomes</taxon>
        <taxon>ecological metagenomes</taxon>
    </lineage>
</organism>
<comment type="caution">
    <text evidence="1">The sequence shown here is derived from an EMBL/GenBank/DDBJ whole genome shotgun (WGS) entry which is preliminary data.</text>
</comment>
<protein>
    <submittedName>
        <fullName evidence="1">ISA1214-6 transposase</fullName>
    </submittedName>
</protein>
<sequence length="72" mass="8107">PGHPHSLSLEQRVKLLLIKQLVGESNMLAIFSMLSGIDVSYKTIERLYSDDEVLIVLHNLHVLILKKKGVTN</sequence>
<evidence type="ECO:0000313" key="1">
    <source>
        <dbReference type="EMBL" id="EQD74883.1"/>
    </source>
</evidence>
<dbReference type="AlphaFoldDB" id="T1C1W7"/>
<reference evidence="1" key="2">
    <citation type="journal article" date="2014" name="ISME J.">
        <title>Microbial stratification in low pH oxic and suboxic macroscopic growths along an acid mine drainage.</title>
        <authorList>
            <person name="Mendez-Garcia C."/>
            <person name="Mesa V."/>
            <person name="Sprenger R.R."/>
            <person name="Richter M."/>
            <person name="Diez M.S."/>
            <person name="Solano J."/>
            <person name="Bargiela R."/>
            <person name="Golyshina O.V."/>
            <person name="Manteca A."/>
            <person name="Ramos J.L."/>
            <person name="Gallego J.R."/>
            <person name="Llorente I."/>
            <person name="Martins Dos Santos V.A."/>
            <person name="Jensen O.N."/>
            <person name="Pelaez A.I."/>
            <person name="Sanchez J."/>
            <person name="Ferrer M."/>
        </authorList>
    </citation>
    <scope>NUCLEOTIDE SEQUENCE</scope>
</reference>
<feature type="non-terminal residue" evidence="1">
    <location>
        <position position="72"/>
    </location>
</feature>